<gene>
    <name evidence="6" type="ORF">QBC46DRAFT_59368</name>
</gene>
<keyword evidence="7" id="KW-1185">Reference proteome</keyword>
<dbReference type="GO" id="GO:0016020">
    <property type="term" value="C:membrane"/>
    <property type="evidence" value="ECO:0007669"/>
    <property type="project" value="UniProtKB-SubCell"/>
</dbReference>
<dbReference type="GO" id="GO:0016757">
    <property type="term" value="F:glycosyltransferase activity"/>
    <property type="evidence" value="ECO:0007669"/>
    <property type="project" value="TreeGrafter"/>
</dbReference>
<keyword evidence="3 5" id="KW-1133">Transmembrane helix</keyword>
<feature type="transmembrane region" description="Helical" evidence="5">
    <location>
        <begin position="15"/>
        <end position="33"/>
    </location>
</feature>
<keyword evidence="5" id="KW-0472">Membrane</keyword>
<keyword evidence="2 5" id="KW-0812">Transmembrane</keyword>
<evidence type="ECO:0000313" key="7">
    <source>
        <dbReference type="Proteomes" id="UP001303473"/>
    </source>
</evidence>
<dbReference type="Proteomes" id="UP001303473">
    <property type="component" value="Unassembled WGS sequence"/>
</dbReference>
<dbReference type="EMBL" id="MU853947">
    <property type="protein sequence ID" value="KAK3935000.1"/>
    <property type="molecule type" value="Genomic_DNA"/>
</dbReference>
<proteinExistence type="predicted"/>
<evidence type="ECO:0000256" key="3">
    <source>
        <dbReference type="ARBA" id="ARBA00022989"/>
    </source>
</evidence>
<evidence type="ECO:0000256" key="4">
    <source>
        <dbReference type="SAM" id="MobiDB-lite"/>
    </source>
</evidence>
<evidence type="ECO:0000313" key="6">
    <source>
        <dbReference type="EMBL" id="KAK3935000.1"/>
    </source>
</evidence>
<dbReference type="PANTHER" id="PTHR21461:SF69">
    <property type="entry name" value="GLYCOSYLTRANSFERASE FAMILY 92 PROTEIN"/>
    <property type="match status" value="1"/>
</dbReference>
<feature type="region of interest" description="Disordered" evidence="4">
    <location>
        <begin position="51"/>
        <end position="75"/>
    </location>
</feature>
<organism evidence="6 7">
    <name type="scientific">Diplogelasinospora grovesii</name>
    <dbReference type="NCBI Taxonomy" id="303347"/>
    <lineage>
        <taxon>Eukaryota</taxon>
        <taxon>Fungi</taxon>
        <taxon>Dikarya</taxon>
        <taxon>Ascomycota</taxon>
        <taxon>Pezizomycotina</taxon>
        <taxon>Sordariomycetes</taxon>
        <taxon>Sordariomycetidae</taxon>
        <taxon>Sordariales</taxon>
        <taxon>Diplogelasinosporaceae</taxon>
        <taxon>Diplogelasinospora</taxon>
    </lineage>
</organism>
<evidence type="ECO:0008006" key="8">
    <source>
        <dbReference type="Google" id="ProtNLM"/>
    </source>
</evidence>
<evidence type="ECO:0000256" key="1">
    <source>
        <dbReference type="ARBA" id="ARBA00004167"/>
    </source>
</evidence>
<evidence type="ECO:0000256" key="5">
    <source>
        <dbReference type="SAM" id="Phobius"/>
    </source>
</evidence>
<accession>A0AAN6RZJ6</accession>
<dbReference type="PANTHER" id="PTHR21461">
    <property type="entry name" value="GLYCOSYLTRANSFERASE FAMILY 92 PROTEIN"/>
    <property type="match status" value="1"/>
</dbReference>
<sequence length="348" mass="39271">MPSVGDLAEFLKRRGIFLLLVTCLFLIVTPSILQFGRPYVSGYDAASNPAPAPAAGVTKPAPTQSTEPTTVTSAMDNRPTDEYMAICLAVKDQGPDLPEWLQHHYFNMGVGKFYIMDDGSKPPMSSYLDTFGIPASAVEFHYYDAEHRVEAMQYALYNECRNAAKGRHTWMACIDADEFFDTPGNETMREVLESFEPIQVVGAVSVSWRMHTSGGQLVRQESVRGSFTECIYDDLENGGASTDNAHIKSIIRLKNYDYPFNPHYFITNGNTITVGEHGDWVQSHLRQPITRERIGLHHYALKSKEEYQQKMDRSNAMGQPKGWDFWNRIENGIPHVECPEMTRWVTGP</sequence>
<comment type="caution">
    <text evidence="6">The sequence shown here is derived from an EMBL/GenBank/DDBJ whole genome shotgun (WGS) entry which is preliminary data.</text>
</comment>
<evidence type="ECO:0000256" key="2">
    <source>
        <dbReference type="ARBA" id="ARBA00022692"/>
    </source>
</evidence>
<protein>
    <recommendedName>
        <fullName evidence="8">Glycosyltransferase family 2 protein</fullName>
    </recommendedName>
</protein>
<dbReference type="SUPFAM" id="SSF53448">
    <property type="entry name" value="Nucleotide-diphospho-sugar transferases"/>
    <property type="match status" value="1"/>
</dbReference>
<name>A0AAN6RZJ6_9PEZI</name>
<feature type="compositionally biased region" description="Polar residues" evidence="4">
    <location>
        <begin position="61"/>
        <end position="75"/>
    </location>
</feature>
<dbReference type="GO" id="GO:0005737">
    <property type="term" value="C:cytoplasm"/>
    <property type="evidence" value="ECO:0007669"/>
    <property type="project" value="TreeGrafter"/>
</dbReference>
<reference evidence="7" key="1">
    <citation type="journal article" date="2023" name="Mol. Phylogenet. Evol.">
        <title>Genome-scale phylogeny and comparative genomics of the fungal order Sordariales.</title>
        <authorList>
            <person name="Hensen N."/>
            <person name="Bonometti L."/>
            <person name="Westerberg I."/>
            <person name="Brannstrom I.O."/>
            <person name="Guillou S."/>
            <person name="Cros-Aarteil S."/>
            <person name="Calhoun S."/>
            <person name="Haridas S."/>
            <person name="Kuo A."/>
            <person name="Mondo S."/>
            <person name="Pangilinan J."/>
            <person name="Riley R."/>
            <person name="LaButti K."/>
            <person name="Andreopoulos B."/>
            <person name="Lipzen A."/>
            <person name="Chen C."/>
            <person name="Yan M."/>
            <person name="Daum C."/>
            <person name="Ng V."/>
            <person name="Clum A."/>
            <person name="Steindorff A."/>
            <person name="Ohm R.A."/>
            <person name="Martin F."/>
            <person name="Silar P."/>
            <person name="Natvig D.O."/>
            <person name="Lalanne C."/>
            <person name="Gautier V."/>
            <person name="Ament-Velasquez S.L."/>
            <person name="Kruys A."/>
            <person name="Hutchinson M.I."/>
            <person name="Powell A.J."/>
            <person name="Barry K."/>
            <person name="Miller A.N."/>
            <person name="Grigoriev I.V."/>
            <person name="Debuchy R."/>
            <person name="Gladieux P."/>
            <person name="Hiltunen Thoren M."/>
            <person name="Johannesson H."/>
        </authorList>
    </citation>
    <scope>NUCLEOTIDE SEQUENCE [LARGE SCALE GENOMIC DNA]</scope>
    <source>
        <strain evidence="7">CBS 340.73</strain>
    </source>
</reference>
<comment type="subcellular location">
    <subcellularLocation>
        <location evidence="1">Membrane</location>
        <topology evidence="1">Single-pass membrane protein</topology>
    </subcellularLocation>
</comment>
<dbReference type="InterPro" id="IPR029044">
    <property type="entry name" value="Nucleotide-diphossugar_trans"/>
</dbReference>
<dbReference type="AlphaFoldDB" id="A0AAN6RZJ6"/>
<dbReference type="Pfam" id="PF13704">
    <property type="entry name" value="Glyco_tranf_2_4"/>
    <property type="match status" value="1"/>
</dbReference>